<sequence>MKQAITEAKEQNFVSSEWIAQLAVHSKQLHRTIKLPEAQGDQALFNFVIQYIEAVPSFIEHTLNTAAKLNLLKAIEPVVKQATGFFKQPPRQVRAKYHFDNLGDLYQLMDQAYLTHRLLEELNDAFMLQTGIPILPMDITKANLIIYGMLGDTHGCQLENLVQETASQFDLYQLVDHSQINKQQVSLSEQNWPCFSTQLGICLQLRERHLRLV</sequence>
<protein>
    <submittedName>
        <fullName evidence="1">Uncharacterized protein</fullName>
    </submittedName>
</protein>
<comment type="caution">
    <text evidence="1">The sequence shown here is derived from an EMBL/GenBank/DDBJ whole genome shotgun (WGS) entry which is preliminary data.</text>
</comment>
<name>A0A853I5P7_9GAMM</name>
<dbReference type="AlphaFoldDB" id="A0A853I5P7"/>
<keyword evidence="2" id="KW-1185">Reference proteome</keyword>
<dbReference type="Proteomes" id="UP000569732">
    <property type="component" value="Unassembled WGS sequence"/>
</dbReference>
<accession>A0A853I5P7</accession>
<evidence type="ECO:0000313" key="1">
    <source>
        <dbReference type="EMBL" id="NYZ64545.1"/>
    </source>
</evidence>
<proteinExistence type="predicted"/>
<dbReference type="EMBL" id="JACCKB010000001">
    <property type="protein sequence ID" value="NYZ64545.1"/>
    <property type="molecule type" value="Genomic_DNA"/>
</dbReference>
<reference evidence="1 2" key="1">
    <citation type="submission" date="2020-07" db="EMBL/GenBank/DDBJ databases">
        <title>Endozoicomonas sp. nov., isolated from sediment.</title>
        <authorList>
            <person name="Gu T."/>
        </authorList>
    </citation>
    <scope>NUCLEOTIDE SEQUENCE [LARGE SCALE GENOMIC DNA]</scope>
    <source>
        <strain evidence="1 2">SM1973</strain>
    </source>
</reference>
<organism evidence="1 2">
    <name type="scientific">Spartinivicinus marinus</name>
    <dbReference type="NCBI Taxonomy" id="2994442"/>
    <lineage>
        <taxon>Bacteria</taxon>
        <taxon>Pseudomonadati</taxon>
        <taxon>Pseudomonadota</taxon>
        <taxon>Gammaproteobacteria</taxon>
        <taxon>Oceanospirillales</taxon>
        <taxon>Zooshikellaceae</taxon>
        <taxon>Spartinivicinus</taxon>
    </lineage>
</organism>
<evidence type="ECO:0000313" key="2">
    <source>
        <dbReference type="Proteomes" id="UP000569732"/>
    </source>
</evidence>
<dbReference type="RefSeq" id="WP_180566573.1">
    <property type="nucleotide sequence ID" value="NZ_JACCKB010000001.1"/>
</dbReference>
<gene>
    <name evidence="1" type="ORF">H0A36_00905</name>
</gene>